<feature type="domain" description="Gfo/Idh/MocA-like oxidoreductase N-terminal" evidence="3">
    <location>
        <begin position="2"/>
        <end position="121"/>
    </location>
</feature>
<reference evidence="6" key="1">
    <citation type="submission" date="2016-10" db="EMBL/GenBank/DDBJ databases">
        <authorList>
            <person name="Varghese N."/>
            <person name="Submissions S."/>
        </authorList>
    </citation>
    <scope>NUCLEOTIDE SEQUENCE [LARGE SCALE GENOMIC DNA]</scope>
    <source>
        <strain evidence="6">DSM 21857</strain>
    </source>
</reference>
<dbReference type="SUPFAM" id="SSF55347">
    <property type="entry name" value="Glyceraldehyde-3-phosphate dehydrogenase-like, C-terminal domain"/>
    <property type="match status" value="1"/>
</dbReference>
<dbReference type="PANTHER" id="PTHR22604:SF105">
    <property type="entry name" value="TRANS-1,2-DIHYDROBENZENE-1,2-DIOL DEHYDROGENASE"/>
    <property type="match status" value="1"/>
</dbReference>
<dbReference type="Gene3D" id="3.40.50.720">
    <property type="entry name" value="NAD(P)-binding Rossmann-like Domain"/>
    <property type="match status" value="1"/>
</dbReference>
<accession>A0A1I3P272</accession>
<dbReference type="RefSeq" id="WP_091522167.1">
    <property type="nucleotide sequence ID" value="NZ_FORF01000011.1"/>
</dbReference>
<keyword evidence="2" id="KW-0560">Oxidoreductase</keyword>
<evidence type="ECO:0000313" key="6">
    <source>
        <dbReference type="Proteomes" id="UP000242763"/>
    </source>
</evidence>
<dbReference type="InterPro" id="IPR050984">
    <property type="entry name" value="Gfo/Idh/MocA_domain"/>
</dbReference>
<dbReference type="PANTHER" id="PTHR22604">
    <property type="entry name" value="OXIDOREDUCTASES"/>
    <property type="match status" value="1"/>
</dbReference>
<dbReference type="InterPro" id="IPR000683">
    <property type="entry name" value="Gfo/Idh/MocA-like_OxRdtase_N"/>
</dbReference>
<proteinExistence type="inferred from homology"/>
<dbReference type="GO" id="GO:0016491">
    <property type="term" value="F:oxidoreductase activity"/>
    <property type="evidence" value="ECO:0007669"/>
    <property type="project" value="UniProtKB-KW"/>
</dbReference>
<evidence type="ECO:0000259" key="4">
    <source>
        <dbReference type="Pfam" id="PF22725"/>
    </source>
</evidence>
<name>A0A1I3P272_9HYPH</name>
<evidence type="ECO:0000256" key="1">
    <source>
        <dbReference type="ARBA" id="ARBA00010928"/>
    </source>
</evidence>
<dbReference type="EMBL" id="FORF01000011">
    <property type="protein sequence ID" value="SFJ15146.1"/>
    <property type="molecule type" value="Genomic_DNA"/>
</dbReference>
<dbReference type="SUPFAM" id="SSF51735">
    <property type="entry name" value="NAD(P)-binding Rossmann-fold domains"/>
    <property type="match status" value="1"/>
</dbReference>
<feature type="domain" description="GFO/IDH/MocA-like oxidoreductase" evidence="4">
    <location>
        <begin position="130"/>
        <end position="245"/>
    </location>
</feature>
<dbReference type="GO" id="GO:0000166">
    <property type="term" value="F:nucleotide binding"/>
    <property type="evidence" value="ECO:0007669"/>
    <property type="project" value="InterPro"/>
</dbReference>
<evidence type="ECO:0000259" key="3">
    <source>
        <dbReference type="Pfam" id="PF01408"/>
    </source>
</evidence>
<dbReference type="Gene3D" id="3.30.360.10">
    <property type="entry name" value="Dihydrodipicolinate Reductase, domain 2"/>
    <property type="match status" value="1"/>
</dbReference>
<dbReference type="AlphaFoldDB" id="A0A1I3P272"/>
<dbReference type="STRING" id="1121003.SAMN03080618_02224"/>
<keyword evidence="6" id="KW-1185">Reference proteome</keyword>
<evidence type="ECO:0000256" key="2">
    <source>
        <dbReference type="ARBA" id="ARBA00023002"/>
    </source>
</evidence>
<dbReference type="InterPro" id="IPR055170">
    <property type="entry name" value="GFO_IDH_MocA-like_dom"/>
</dbReference>
<dbReference type="Pfam" id="PF01408">
    <property type="entry name" value="GFO_IDH_MocA"/>
    <property type="match status" value="1"/>
</dbReference>
<dbReference type="Proteomes" id="UP000242763">
    <property type="component" value="Unassembled WGS sequence"/>
</dbReference>
<comment type="similarity">
    <text evidence="1">Belongs to the Gfo/Idh/MocA family.</text>
</comment>
<dbReference type="Pfam" id="PF22725">
    <property type="entry name" value="GFO_IDH_MocA_C3"/>
    <property type="match status" value="1"/>
</dbReference>
<organism evidence="5 6">
    <name type="scientific">Aquamicrobium aerolatum DSM 21857</name>
    <dbReference type="NCBI Taxonomy" id="1121003"/>
    <lineage>
        <taxon>Bacteria</taxon>
        <taxon>Pseudomonadati</taxon>
        <taxon>Pseudomonadota</taxon>
        <taxon>Alphaproteobacteria</taxon>
        <taxon>Hyphomicrobiales</taxon>
        <taxon>Phyllobacteriaceae</taxon>
        <taxon>Aerobium</taxon>
    </lineage>
</organism>
<dbReference type="InterPro" id="IPR036291">
    <property type="entry name" value="NAD(P)-bd_dom_sf"/>
</dbReference>
<dbReference type="OrthoDB" id="9774191at2"/>
<sequence length="335" mass="36726">MFRWGVLSTAKIAQVHVIPAILTSSNGVLSAVASRDLARAQALAQQCGAPHAFGTYEELLASDAVDAVYIPLPTSQHVEWAIRVADAGKHVLVEKPLALKASDIAAVIAARDRNKVLVSEAFMVTYHPQWRKVRDLVQAGAIGQLRQVQGAFSYYNVDPENMRNQPELGGGALPDIGVYPTVVTRFVTDREPLRVQASVERDPNFGTDRFASVRADFGTFELSFYVATQLAARQVMVFHGNEGFIEVEAPFNAGVYGDPIVRVHDRSHTQAQVFRFPAAHQYRFQVEAFARAARGEATTVFTLEDSVRNQKLIDAVYRAGDKDGGWEAVEAGVTN</sequence>
<evidence type="ECO:0000313" key="5">
    <source>
        <dbReference type="EMBL" id="SFJ15146.1"/>
    </source>
</evidence>
<protein>
    <submittedName>
        <fullName evidence="5">Predicted dehydrogenase</fullName>
    </submittedName>
</protein>
<gene>
    <name evidence="5" type="ORF">SAMN03080618_02224</name>
</gene>